<dbReference type="KEGG" id="lpan:LPMP_262530"/>
<dbReference type="Gene3D" id="2.170.270.10">
    <property type="entry name" value="SET domain"/>
    <property type="match status" value="1"/>
</dbReference>
<dbReference type="Proteomes" id="UP000063063">
    <property type="component" value="Chromosome 26"/>
</dbReference>
<dbReference type="PANTHER" id="PTHR23132:SF23">
    <property type="entry name" value="D-ALANINE--D-ALANINE LIGASE B"/>
    <property type="match status" value="1"/>
</dbReference>
<dbReference type="PROSITE" id="PS50868">
    <property type="entry name" value="POST_SET"/>
    <property type="match status" value="1"/>
</dbReference>
<evidence type="ECO:0000256" key="1">
    <source>
        <dbReference type="ARBA" id="ARBA00010871"/>
    </source>
</evidence>
<keyword evidence="6" id="KW-0547">Nucleotide-binding</keyword>
<evidence type="ECO:0000313" key="11">
    <source>
        <dbReference type="Proteomes" id="UP000063063"/>
    </source>
</evidence>
<dbReference type="CDD" id="cd20071">
    <property type="entry name" value="SET_SMYD"/>
    <property type="match status" value="1"/>
</dbReference>
<evidence type="ECO:0000256" key="5">
    <source>
        <dbReference type="ARBA" id="ARBA00022691"/>
    </source>
</evidence>
<evidence type="ECO:0000259" key="7">
    <source>
        <dbReference type="PROSITE" id="PS50280"/>
    </source>
</evidence>
<dbReference type="VEuPathDB" id="TriTrypDB:LPMP_262530"/>
<keyword evidence="6" id="KW-0067">ATP-binding</keyword>
<dbReference type="OrthoDB" id="2017037at2759"/>
<dbReference type="GO" id="GO:0008168">
    <property type="term" value="F:methyltransferase activity"/>
    <property type="evidence" value="ECO:0007669"/>
    <property type="project" value="UniProtKB-KW"/>
</dbReference>
<dbReference type="InterPro" id="IPR046341">
    <property type="entry name" value="SET_dom_sf"/>
</dbReference>
<evidence type="ECO:0000259" key="8">
    <source>
        <dbReference type="PROSITE" id="PS50868"/>
    </source>
</evidence>
<evidence type="ECO:0000259" key="9">
    <source>
        <dbReference type="PROSITE" id="PS50975"/>
    </source>
</evidence>
<dbReference type="Pfam" id="PF00856">
    <property type="entry name" value="SET"/>
    <property type="match status" value="1"/>
</dbReference>
<keyword evidence="4 10" id="KW-0808">Transferase</keyword>
<dbReference type="PROSITE" id="PS50280">
    <property type="entry name" value="SET"/>
    <property type="match status" value="1"/>
</dbReference>
<dbReference type="SUPFAM" id="SSF82199">
    <property type="entry name" value="SET domain"/>
    <property type="match status" value="1"/>
</dbReference>
<evidence type="ECO:0000256" key="3">
    <source>
        <dbReference type="ARBA" id="ARBA00022603"/>
    </source>
</evidence>
<name>A0A088RTX2_LEIPA</name>
<proteinExistence type="inferred from homology"/>
<dbReference type="Pfam" id="PF07478">
    <property type="entry name" value="Dala_Dala_lig_C"/>
    <property type="match status" value="1"/>
</dbReference>
<dbReference type="EC" id="2.1.1.354" evidence="10"/>
<dbReference type="SMART" id="SM00317">
    <property type="entry name" value="SET"/>
    <property type="match status" value="1"/>
</dbReference>
<dbReference type="GO" id="GO:0032259">
    <property type="term" value="P:methylation"/>
    <property type="evidence" value="ECO:0007669"/>
    <property type="project" value="UniProtKB-KW"/>
</dbReference>
<protein>
    <submittedName>
        <fullName evidence="10">D-alanine--D-alanine ligase, putative</fullName>
        <ecNumber evidence="10">2.1.1.354</ecNumber>
        <ecNumber evidence="10">6.3.2.4</ecNumber>
    </submittedName>
</protein>
<gene>
    <name evidence="10" type="ORF">LPMP_262530</name>
</gene>
<comment type="similarity">
    <text evidence="1">Belongs to the D-alanine--D-alanine ligase family.</text>
</comment>
<feature type="domain" description="SET" evidence="7">
    <location>
        <begin position="344"/>
        <end position="461"/>
    </location>
</feature>
<keyword evidence="5" id="KW-0949">S-adenosyl-L-methionine</keyword>
<dbReference type="InterPro" id="IPR011095">
    <property type="entry name" value="Dala_Dala_lig_C"/>
</dbReference>
<dbReference type="VEuPathDB" id="TriTrypDB:LPAL13_260030200"/>
<reference evidence="10 11" key="1">
    <citation type="journal article" date="2015" name="Sci. Rep.">
        <title>The genome of Leishmania panamensis: insights into genomics of the L. (Viannia) subgenus.</title>
        <authorList>
            <person name="Llanes A."/>
            <person name="Restrepo C.M."/>
            <person name="Vecchio G.D."/>
            <person name="Anguizola F.J."/>
            <person name="Lleonart R."/>
        </authorList>
    </citation>
    <scope>NUCLEOTIDE SEQUENCE [LARGE SCALE GENOMIC DNA]</scope>
    <source>
        <strain evidence="10 11">MHOM/PA/94/PSC-1</strain>
    </source>
</reference>
<dbReference type="InterPro" id="IPR003616">
    <property type="entry name" value="Post-SET_dom"/>
</dbReference>
<accession>A0A088RTX2</accession>
<sequence length="516" mass="58660">MTETLAKPIRVCVLASSYEGSDSELKEYEGDLTQTPQNYFCSADANYAFHLELIKKATAYRQIRQLVMSGKFDVFYNQCDGAKDEDRAGVEVVEALAEFKVPHTGAIAKYYEMSKPDMKLVAHYYNIATANYAVLEPGDDIESLCGHLEFPCIIKHISGYSSVGMDKSCKVYNMAQLVDRATRFMAEYQFALVEEFVSGDEATILACNDCTQPEGVRVFPPVQVTFPEGEDFKHFQLKWASYEGMKWKQVPEMDPALQDMISIARSAFKRMMGGIGYGRIDVRIDRQRNNKVVFLEINPNCGIMYPYGQEGSADWILRLNKGFQQRDFAILQIREALARCQRERLLYVRRFDPARGYHLRAAEDISVGTTIFQDECRPVRLCTKPYALEHFPKEDYSDFQQNAWPVGRDGHYYALWDHDPAQWRAFNHSCAPNMSFAPRRSLNVVALRNIPKGEELTMDYRQFMDSTMPGFQCNCGTEKCEGYVSPGSLSDSPTAKIESPPMVAPQHSVAMKLNSV</sequence>
<dbReference type="GO" id="GO:0008716">
    <property type="term" value="F:D-alanine-D-alanine ligase activity"/>
    <property type="evidence" value="ECO:0007669"/>
    <property type="project" value="InterPro"/>
</dbReference>
<keyword evidence="2 10" id="KW-0436">Ligase</keyword>
<dbReference type="Gene3D" id="3.30.470.20">
    <property type="entry name" value="ATP-grasp fold, B domain"/>
    <property type="match status" value="1"/>
</dbReference>
<dbReference type="InterPro" id="IPR001214">
    <property type="entry name" value="SET_dom"/>
</dbReference>
<dbReference type="SUPFAM" id="SSF56059">
    <property type="entry name" value="Glutathione synthetase ATP-binding domain-like"/>
    <property type="match status" value="1"/>
</dbReference>
<organism evidence="10 11">
    <name type="scientific">Leishmania panamensis</name>
    <dbReference type="NCBI Taxonomy" id="5679"/>
    <lineage>
        <taxon>Eukaryota</taxon>
        <taxon>Discoba</taxon>
        <taxon>Euglenozoa</taxon>
        <taxon>Kinetoplastea</taxon>
        <taxon>Metakinetoplastina</taxon>
        <taxon>Trypanosomatida</taxon>
        <taxon>Trypanosomatidae</taxon>
        <taxon>Leishmaniinae</taxon>
        <taxon>Leishmania</taxon>
        <taxon>Leishmania guyanensis species complex</taxon>
    </lineage>
</organism>
<keyword evidence="3 10" id="KW-0489">Methyltransferase</keyword>
<evidence type="ECO:0000256" key="6">
    <source>
        <dbReference type="PROSITE-ProRule" id="PRU00409"/>
    </source>
</evidence>
<keyword evidence="11" id="KW-1185">Reference proteome</keyword>
<dbReference type="eggNOG" id="ENOG502RSJ8">
    <property type="taxonomic scope" value="Eukaryota"/>
</dbReference>
<feature type="domain" description="Post-SET" evidence="8">
    <location>
        <begin position="469"/>
        <end position="485"/>
    </location>
</feature>
<dbReference type="InterPro" id="IPR011761">
    <property type="entry name" value="ATP-grasp"/>
</dbReference>
<dbReference type="AlphaFoldDB" id="A0A088RTX2"/>
<dbReference type="RefSeq" id="XP_010700072.1">
    <property type="nucleotide sequence ID" value="XM_010701770.1"/>
</dbReference>
<feature type="domain" description="ATP-grasp" evidence="9">
    <location>
        <begin position="119"/>
        <end position="334"/>
    </location>
</feature>
<evidence type="ECO:0000313" key="10">
    <source>
        <dbReference type="EMBL" id="AIN99365.1"/>
    </source>
</evidence>
<dbReference type="EMBL" id="CP009395">
    <property type="protein sequence ID" value="AIN99365.1"/>
    <property type="molecule type" value="Genomic_DNA"/>
</dbReference>
<dbReference type="PROSITE" id="PS50975">
    <property type="entry name" value="ATP_GRASP"/>
    <property type="match status" value="1"/>
</dbReference>
<dbReference type="GO" id="GO:0005524">
    <property type="term" value="F:ATP binding"/>
    <property type="evidence" value="ECO:0007669"/>
    <property type="project" value="UniProtKB-UniRule"/>
</dbReference>
<dbReference type="EC" id="6.3.2.4" evidence="10"/>
<dbReference type="PANTHER" id="PTHR23132">
    <property type="entry name" value="D-ALANINE--D-ALANINE LIGASE"/>
    <property type="match status" value="1"/>
</dbReference>
<evidence type="ECO:0000256" key="2">
    <source>
        <dbReference type="ARBA" id="ARBA00022598"/>
    </source>
</evidence>
<dbReference type="GO" id="GO:0046872">
    <property type="term" value="F:metal ion binding"/>
    <property type="evidence" value="ECO:0007669"/>
    <property type="project" value="InterPro"/>
</dbReference>
<evidence type="ECO:0000256" key="4">
    <source>
        <dbReference type="ARBA" id="ARBA00022679"/>
    </source>
</evidence>
<dbReference type="GeneID" id="22576156"/>